<dbReference type="Gene3D" id="1.10.3730.20">
    <property type="match status" value="1"/>
</dbReference>
<proteinExistence type="predicted"/>
<sequence>MKQFIMFLILGDSRDILTELKKANWTSFVLGIVLVGLEVGFIYVYKAGWKVSAAQIVTSSILGVILIIVGYVGYKEAITWNKIVGVIVCLAGLGLINLK</sequence>
<feature type="transmembrane region" description="Helical" evidence="1">
    <location>
        <begin position="80"/>
        <end position="98"/>
    </location>
</feature>
<dbReference type="SUPFAM" id="SSF103481">
    <property type="entry name" value="Multidrug resistance efflux transporter EmrE"/>
    <property type="match status" value="1"/>
</dbReference>
<keyword evidence="1" id="KW-0812">Transmembrane</keyword>
<accession>A0A173V4U3</accession>
<dbReference type="RefSeq" id="WP_207642316.1">
    <property type="nucleotide sequence ID" value="NZ_CYXV01000030.1"/>
</dbReference>
<evidence type="ECO:0008006" key="4">
    <source>
        <dbReference type="Google" id="ProtNLM"/>
    </source>
</evidence>
<reference evidence="2 3" key="1">
    <citation type="submission" date="2015-09" db="EMBL/GenBank/DDBJ databases">
        <authorList>
            <consortium name="Pathogen Informatics"/>
        </authorList>
    </citation>
    <scope>NUCLEOTIDE SEQUENCE [LARGE SCALE GENOMIC DNA]</scope>
    <source>
        <strain evidence="2 3">2789STDY5608863</strain>
    </source>
</reference>
<gene>
    <name evidence="2" type="ORF">ERS852420_03527</name>
</gene>
<dbReference type="AlphaFoldDB" id="A0A173V4U3"/>
<dbReference type="InterPro" id="IPR037185">
    <property type="entry name" value="EmrE-like"/>
</dbReference>
<keyword evidence="1" id="KW-1133">Transmembrane helix</keyword>
<evidence type="ECO:0000313" key="2">
    <source>
        <dbReference type="EMBL" id="CUN21277.1"/>
    </source>
</evidence>
<dbReference type="Proteomes" id="UP000095495">
    <property type="component" value="Unassembled WGS sequence"/>
</dbReference>
<dbReference type="EMBL" id="CYXV01000030">
    <property type="protein sequence ID" value="CUN21277.1"/>
    <property type="molecule type" value="Genomic_DNA"/>
</dbReference>
<name>A0A173V4U3_9FIRM</name>
<keyword evidence="1" id="KW-0472">Membrane</keyword>
<organism evidence="2 3">
    <name type="scientific">Roseburia faecis</name>
    <dbReference type="NCBI Taxonomy" id="301302"/>
    <lineage>
        <taxon>Bacteria</taxon>
        <taxon>Bacillati</taxon>
        <taxon>Bacillota</taxon>
        <taxon>Clostridia</taxon>
        <taxon>Lachnospirales</taxon>
        <taxon>Lachnospiraceae</taxon>
        <taxon>Roseburia</taxon>
    </lineage>
</organism>
<protein>
    <recommendedName>
        <fullName evidence="4">EamA domain-containing protein</fullName>
    </recommendedName>
</protein>
<evidence type="ECO:0000256" key="1">
    <source>
        <dbReference type="SAM" id="Phobius"/>
    </source>
</evidence>
<evidence type="ECO:0000313" key="3">
    <source>
        <dbReference type="Proteomes" id="UP000095495"/>
    </source>
</evidence>
<feature type="transmembrane region" description="Helical" evidence="1">
    <location>
        <begin position="56"/>
        <end position="74"/>
    </location>
</feature>
<feature type="transmembrane region" description="Helical" evidence="1">
    <location>
        <begin position="25"/>
        <end position="44"/>
    </location>
</feature>